<keyword evidence="2" id="KW-1185">Reference proteome</keyword>
<comment type="caution">
    <text evidence="1">The sequence shown here is derived from an EMBL/GenBank/DDBJ whole genome shotgun (WGS) entry which is preliminary data.</text>
</comment>
<dbReference type="Proteomes" id="UP000825729">
    <property type="component" value="Unassembled WGS sequence"/>
</dbReference>
<protein>
    <submittedName>
        <fullName evidence="1">Uncharacterized protein</fullName>
    </submittedName>
</protein>
<dbReference type="EMBL" id="JAINDJ010000004">
    <property type="protein sequence ID" value="KAG9448624.1"/>
    <property type="molecule type" value="Genomic_DNA"/>
</dbReference>
<reference evidence="1 2" key="1">
    <citation type="submission" date="2021-07" db="EMBL/GenBank/DDBJ databases">
        <title>The Aristolochia fimbriata genome: insights into angiosperm evolution, floral development and chemical biosynthesis.</title>
        <authorList>
            <person name="Jiao Y."/>
        </authorList>
    </citation>
    <scope>NUCLEOTIDE SEQUENCE [LARGE SCALE GENOMIC DNA]</scope>
    <source>
        <strain evidence="1">IBCAS-2021</strain>
        <tissue evidence="1">Leaf</tissue>
    </source>
</reference>
<sequence>MRLTPSGFTILLEAFESEFIGVLTSKVPPYYAGENVSVRSQFSRANSATNLIVEDKMPVFPLSCFLSFR</sequence>
<accession>A0AAV7EJ62</accession>
<evidence type="ECO:0000313" key="2">
    <source>
        <dbReference type="Proteomes" id="UP000825729"/>
    </source>
</evidence>
<dbReference type="AlphaFoldDB" id="A0AAV7EJ62"/>
<name>A0AAV7EJ62_ARIFI</name>
<organism evidence="1 2">
    <name type="scientific">Aristolochia fimbriata</name>
    <name type="common">White veined hardy Dutchman's pipe vine</name>
    <dbReference type="NCBI Taxonomy" id="158543"/>
    <lineage>
        <taxon>Eukaryota</taxon>
        <taxon>Viridiplantae</taxon>
        <taxon>Streptophyta</taxon>
        <taxon>Embryophyta</taxon>
        <taxon>Tracheophyta</taxon>
        <taxon>Spermatophyta</taxon>
        <taxon>Magnoliopsida</taxon>
        <taxon>Magnoliidae</taxon>
        <taxon>Piperales</taxon>
        <taxon>Aristolochiaceae</taxon>
        <taxon>Aristolochia</taxon>
    </lineage>
</organism>
<gene>
    <name evidence="1" type="ORF">H6P81_008589</name>
</gene>
<proteinExistence type="predicted"/>
<evidence type="ECO:0000313" key="1">
    <source>
        <dbReference type="EMBL" id="KAG9448624.1"/>
    </source>
</evidence>